<feature type="compositionally biased region" description="Basic and acidic residues" evidence="1">
    <location>
        <begin position="1"/>
        <end position="12"/>
    </location>
</feature>
<gene>
    <name evidence="4" type="ORF">TRUGW13939_08978</name>
</gene>
<dbReference type="OrthoDB" id="4472872at2759"/>
<evidence type="ECO:0000256" key="1">
    <source>
        <dbReference type="SAM" id="MobiDB-lite"/>
    </source>
</evidence>
<feature type="transmembrane region" description="Helical" evidence="2">
    <location>
        <begin position="150"/>
        <end position="168"/>
    </location>
</feature>
<sequence>MKFFSLDREEKGLPPPASNNNNVPRGPPFYTQSNPTQPVPEPEYNVDRDRERLNRVYNVQLNSLVPADNKLLIFRSLTGIDHVPVLSKDGFFHPRNVPNLGIYTRVVKAEQTAAFRYRCFSILINTCLAVQIVVAAALTAIGAAQGPHGVITAFGAINTIMAGILTYLRGSGLPNREKTIEKAWGQVREYIEQREREFCLEGCMLSVDEEVRTVERMYEEVRIQTESGSSEGGGVRGFESLRNIKHKESVLPMGVAKEISQSHMDTAKAAVGAQSDRVEGSVRDRLSHYGDQYRHTSDNVRQTGDNSRHQGEGRFDQLKEGLQQVREHFQHTGDQTRSTGESQAGNIRDELRHAGDLFRHASDNFRSTGENIRNTGENLRHTGDGQIHQASEQARHAGEALQNPEIHVSIQADGNSKQTQTEKDFQ</sequence>
<reference evidence="5" key="1">
    <citation type="submission" date="2020-06" db="EMBL/GenBank/DDBJ databases">
        <title>A chromosome-scale genome assembly of Talaromyces rugulosus W13939.</title>
        <authorList>
            <person name="Wang B."/>
            <person name="Guo L."/>
            <person name="Ye K."/>
            <person name="Wang L."/>
        </authorList>
    </citation>
    <scope>NUCLEOTIDE SEQUENCE [LARGE SCALE GENOMIC DNA]</scope>
    <source>
        <strain evidence="5">W13939</strain>
    </source>
</reference>
<feature type="region of interest" description="Disordered" evidence="1">
    <location>
        <begin position="395"/>
        <end position="426"/>
    </location>
</feature>
<evidence type="ECO:0000313" key="4">
    <source>
        <dbReference type="EMBL" id="QKX61822.1"/>
    </source>
</evidence>
<keyword evidence="2" id="KW-0812">Transmembrane</keyword>
<feature type="domain" description="SMODS and SLOG-associating 2TM effector" evidence="3">
    <location>
        <begin position="105"/>
        <end position="222"/>
    </location>
</feature>
<dbReference type="Proteomes" id="UP000509510">
    <property type="component" value="Chromosome V"/>
</dbReference>
<proteinExistence type="predicted"/>
<feature type="region of interest" description="Disordered" evidence="1">
    <location>
        <begin position="1"/>
        <end position="47"/>
    </location>
</feature>
<dbReference type="NCBIfam" id="NF033635">
    <property type="entry name" value="SLATT_fungal"/>
    <property type="match status" value="1"/>
</dbReference>
<accession>A0A7H8R633</accession>
<evidence type="ECO:0000256" key="2">
    <source>
        <dbReference type="SAM" id="Phobius"/>
    </source>
</evidence>
<organism evidence="4 5">
    <name type="scientific">Talaromyces rugulosus</name>
    <name type="common">Penicillium rugulosum</name>
    <dbReference type="NCBI Taxonomy" id="121627"/>
    <lineage>
        <taxon>Eukaryota</taxon>
        <taxon>Fungi</taxon>
        <taxon>Dikarya</taxon>
        <taxon>Ascomycota</taxon>
        <taxon>Pezizomycotina</taxon>
        <taxon>Eurotiomycetes</taxon>
        <taxon>Eurotiomycetidae</taxon>
        <taxon>Eurotiales</taxon>
        <taxon>Trichocomaceae</taxon>
        <taxon>Talaromyces</taxon>
        <taxon>Talaromyces sect. Islandici</taxon>
    </lineage>
</organism>
<dbReference type="RefSeq" id="XP_035347996.1">
    <property type="nucleotide sequence ID" value="XM_035492103.1"/>
</dbReference>
<protein>
    <recommendedName>
        <fullName evidence="3">SMODS and SLOG-associating 2TM effector domain-containing protein</fullName>
    </recommendedName>
</protein>
<feature type="compositionally biased region" description="Basic and acidic residues" evidence="1">
    <location>
        <begin position="288"/>
        <end position="298"/>
    </location>
</feature>
<name>A0A7H8R633_TALRU</name>
<keyword evidence="5" id="KW-1185">Reference proteome</keyword>
<keyword evidence="2" id="KW-0472">Membrane</keyword>
<dbReference type="AlphaFoldDB" id="A0A7H8R633"/>
<dbReference type="InterPro" id="IPR041622">
    <property type="entry name" value="SLATT_fungi"/>
</dbReference>
<dbReference type="Pfam" id="PF18142">
    <property type="entry name" value="SLATT_fungal"/>
    <property type="match status" value="1"/>
</dbReference>
<dbReference type="PANTHER" id="PTHR38793">
    <property type="entry name" value="SLATT_FUNGAL DOMAIN-CONTAINING PROTEIN-RELATED"/>
    <property type="match status" value="1"/>
</dbReference>
<dbReference type="EMBL" id="CP055902">
    <property type="protein sequence ID" value="QKX61822.1"/>
    <property type="molecule type" value="Genomic_DNA"/>
</dbReference>
<dbReference type="PANTHER" id="PTHR38793:SF3">
    <property type="entry name" value="SMODS AND SLOG-ASSOCIATING 2TM EFFECTOR DOMAIN-CONTAINING PROTEIN"/>
    <property type="match status" value="1"/>
</dbReference>
<dbReference type="GeneID" id="55996462"/>
<evidence type="ECO:0000313" key="5">
    <source>
        <dbReference type="Proteomes" id="UP000509510"/>
    </source>
</evidence>
<keyword evidence="2" id="KW-1133">Transmembrane helix</keyword>
<feature type="region of interest" description="Disordered" evidence="1">
    <location>
        <begin position="288"/>
        <end position="312"/>
    </location>
</feature>
<evidence type="ECO:0000259" key="3">
    <source>
        <dbReference type="Pfam" id="PF18142"/>
    </source>
</evidence>
<dbReference type="KEGG" id="trg:TRUGW13939_08978"/>
<feature type="transmembrane region" description="Helical" evidence="2">
    <location>
        <begin position="122"/>
        <end position="144"/>
    </location>
</feature>